<comment type="caution">
    <text evidence="1">The sequence shown here is derived from an EMBL/GenBank/DDBJ whole genome shotgun (WGS) entry which is preliminary data.</text>
</comment>
<reference evidence="1 2" key="1">
    <citation type="journal article" date="2015" name="Genome Announc.">
        <title>Draft Genome Sequence of Mycobacterium obuense Strain UC1, Isolated from Patient Sputum.</title>
        <authorList>
            <person name="Greninger A.L."/>
            <person name="Cunningham G."/>
            <person name="Hsu E.D."/>
            <person name="Yu J.M."/>
            <person name="Chiu C.Y."/>
            <person name="Miller S."/>
        </authorList>
    </citation>
    <scope>NUCLEOTIDE SEQUENCE [LARGE SCALE GENOMIC DNA]</scope>
    <source>
        <strain evidence="1 2">UC1</strain>
    </source>
</reference>
<dbReference type="EMBL" id="LAUZ02000002">
    <property type="protein sequence ID" value="KKF03731.1"/>
    <property type="molecule type" value="Genomic_DNA"/>
</dbReference>
<protein>
    <submittedName>
        <fullName evidence="1">Uncharacterized protein</fullName>
    </submittedName>
</protein>
<gene>
    <name evidence="1" type="ORF">WN67_01395</name>
</gene>
<evidence type="ECO:0000313" key="2">
    <source>
        <dbReference type="Proteomes" id="UP000034150"/>
    </source>
</evidence>
<dbReference type="Proteomes" id="UP000034150">
    <property type="component" value="Unassembled WGS sequence"/>
</dbReference>
<name>A0A0M2K482_9MYCO</name>
<sequence length="311" mass="34450">MQAEVTGEGFREDQLTAIEAGLTAMSEPDARIAIVDDFIGTVQRLTRNPAYSAGRGAGIVAAKTIHTLAGDVIVFNAPELRNRDNLLLERLAAHEAGHVKLGKRGEGVTGRQHLVDSEWRWLLLCLGALAIDELRIERALADLGYPVALTGDVDYIDDAMFWLNCELMNALLDPASSDVEQLHHAVLSTQDWLTKHLAYVAAYNSSPTPDLSALSNHSRQNWDDYIAAHWGKRVAFYENIPDARTPLDASELDSILMTAIDIEADLLISLGFRLSDGGHGQRYAFRRISSDAQCDRRLRRAREDFTLRDTA</sequence>
<proteinExistence type="predicted"/>
<dbReference type="RefSeq" id="WP_046361279.1">
    <property type="nucleotide sequence ID" value="NZ_LAUZ02000002.1"/>
</dbReference>
<dbReference type="AlphaFoldDB" id="A0A0M2K482"/>
<evidence type="ECO:0000313" key="1">
    <source>
        <dbReference type="EMBL" id="KKF03731.1"/>
    </source>
</evidence>
<keyword evidence="2" id="KW-1185">Reference proteome</keyword>
<dbReference type="OrthoDB" id="4577654at2"/>
<accession>A0A0M2K482</accession>
<organism evidence="1 2">
    <name type="scientific">Mycolicibacterium obuense</name>
    <dbReference type="NCBI Taxonomy" id="1807"/>
    <lineage>
        <taxon>Bacteria</taxon>
        <taxon>Bacillati</taxon>
        <taxon>Actinomycetota</taxon>
        <taxon>Actinomycetes</taxon>
        <taxon>Mycobacteriales</taxon>
        <taxon>Mycobacteriaceae</taxon>
        <taxon>Mycolicibacterium</taxon>
    </lineage>
</organism>
<dbReference type="PATRIC" id="fig|1807.13.peg.250"/>